<dbReference type="Proteomes" id="UP000270094">
    <property type="component" value="Unassembled WGS sequence"/>
</dbReference>
<keyword evidence="4" id="KW-0325">Glycoprotein</keyword>
<dbReference type="InterPro" id="IPR053243">
    <property type="entry name" value="SJ_maturation_regulator"/>
</dbReference>
<dbReference type="GO" id="GO:0016020">
    <property type="term" value="C:membrane"/>
    <property type="evidence" value="ECO:0007669"/>
    <property type="project" value="InterPro"/>
</dbReference>
<name>A0A3P7JE90_STRVU</name>
<dbReference type="PANTHER" id="PTHR47653">
    <property type="entry name" value="PROTEIN BARK BEETLE"/>
    <property type="match status" value="1"/>
</dbReference>
<evidence type="ECO:0000256" key="2">
    <source>
        <dbReference type="ARBA" id="ARBA00022737"/>
    </source>
</evidence>
<keyword evidence="3 5" id="KW-1015">Disulfide bond</keyword>
<comment type="caution">
    <text evidence="5">Lacks conserved residue(s) required for the propagation of feature annotation.</text>
</comment>
<dbReference type="PANTHER" id="PTHR47653:SF1">
    <property type="entry name" value="DELETED IN MALIGNANT BRAIN TUMORS 1 PROTEIN"/>
    <property type="match status" value="1"/>
</dbReference>
<gene>
    <name evidence="7" type="ORF">SVUK_LOCUS16654</name>
</gene>
<evidence type="ECO:0000256" key="4">
    <source>
        <dbReference type="ARBA" id="ARBA00023180"/>
    </source>
</evidence>
<evidence type="ECO:0000256" key="1">
    <source>
        <dbReference type="ARBA" id="ARBA00022729"/>
    </source>
</evidence>
<feature type="domain" description="SRCR" evidence="6">
    <location>
        <begin position="74"/>
        <end position="148"/>
    </location>
</feature>
<keyword evidence="8" id="KW-1185">Reference proteome</keyword>
<organism evidence="7 8">
    <name type="scientific">Strongylus vulgaris</name>
    <name type="common">Blood worm</name>
    <dbReference type="NCBI Taxonomy" id="40348"/>
    <lineage>
        <taxon>Eukaryota</taxon>
        <taxon>Metazoa</taxon>
        <taxon>Ecdysozoa</taxon>
        <taxon>Nematoda</taxon>
        <taxon>Chromadorea</taxon>
        <taxon>Rhabditida</taxon>
        <taxon>Rhabditina</taxon>
        <taxon>Rhabditomorpha</taxon>
        <taxon>Strongyloidea</taxon>
        <taxon>Strongylidae</taxon>
        <taxon>Strongylus</taxon>
    </lineage>
</organism>
<accession>A0A3P7JE90</accession>
<evidence type="ECO:0000313" key="7">
    <source>
        <dbReference type="EMBL" id="VDM81656.1"/>
    </source>
</evidence>
<protein>
    <recommendedName>
        <fullName evidence="6">SRCR domain-containing protein</fullName>
    </recommendedName>
</protein>
<dbReference type="InterPro" id="IPR001190">
    <property type="entry name" value="SRCR"/>
</dbReference>
<dbReference type="AlphaFoldDB" id="A0A3P7JE90"/>
<proteinExistence type="predicted"/>
<dbReference type="InterPro" id="IPR036772">
    <property type="entry name" value="SRCR-like_dom_sf"/>
</dbReference>
<dbReference type="SUPFAM" id="SSF56487">
    <property type="entry name" value="SRCR-like"/>
    <property type="match status" value="1"/>
</dbReference>
<feature type="disulfide bond" evidence="5">
    <location>
        <begin position="113"/>
        <end position="123"/>
    </location>
</feature>
<dbReference type="Gene3D" id="3.10.250.10">
    <property type="entry name" value="SRCR-like domain"/>
    <property type="match status" value="1"/>
</dbReference>
<sequence length="270" mass="31358">MSYCASAQFTHIYRFKPINTTEYDEMRGKIGTRARLDDVYYQFPQLYREDPYYQRFSVRLTGNSSIPKRAGFLEVVCRELGYETMNAYHWLTPRWEYNPQIRLVKTYVEPRECRGDEESLDRCNLRLTGNDSQWQCMDNEHFNYVYCGKDSTLDPIYIGGWGGVSFGRASLELDQIPTKDGSVLRNVEIVGGGSGHNDSFQSAGLQMFYRSPIIDHVNVTNSSMHAIQVGEMVSMHRFRGILGKIRVQNMFFTMKEEGIDLNHTFFVVFF</sequence>
<evidence type="ECO:0000256" key="5">
    <source>
        <dbReference type="PROSITE-ProRule" id="PRU00196"/>
    </source>
</evidence>
<keyword evidence="1" id="KW-0732">Signal</keyword>
<reference evidence="7 8" key="1">
    <citation type="submission" date="2018-11" db="EMBL/GenBank/DDBJ databases">
        <authorList>
            <consortium name="Pathogen Informatics"/>
        </authorList>
    </citation>
    <scope>NUCLEOTIDE SEQUENCE [LARGE SCALE GENOMIC DNA]</scope>
</reference>
<evidence type="ECO:0000259" key="6">
    <source>
        <dbReference type="PROSITE" id="PS50287"/>
    </source>
</evidence>
<dbReference type="EMBL" id="UYYB01113948">
    <property type="protein sequence ID" value="VDM81656.1"/>
    <property type="molecule type" value="Genomic_DNA"/>
</dbReference>
<dbReference type="Pfam" id="PF00530">
    <property type="entry name" value="SRCR"/>
    <property type="match status" value="1"/>
</dbReference>
<dbReference type="OrthoDB" id="5857313at2759"/>
<keyword evidence="2" id="KW-0677">Repeat</keyword>
<dbReference type="PROSITE" id="PS50287">
    <property type="entry name" value="SRCR_2"/>
    <property type="match status" value="1"/>
</dbReference>
<dbReference type="GO" id="GO:0045217">
    <property type="term" value="P:cell-cell junction maintenance"/>
    <property type="evidence" value="ECO:0007669"/>
    <property type="project" value="TreeGrafter"/>
</dbReference>
<evidence type="ECO:0000313" key="8">
    <source>
        <dbReference type="Proteomes" id="UP000270094"/>
    </source>
</evidence>
<evidence type="ECO:0000256" key="3">
    <source>
        <dbReference type="ARBA" id="ARBA00023157"/>
    </source>
</evidence>